<keyword evidence="1" id="KW-1133">Transmembrane helix</keyword>
<dbReference type="EMBL" id="BARV01020671">
    <property type="protein sequence ID" value="GAI29932.1"/>
    <property type="molecule type" value="Genomic_DNA"/>
</dbReference>
<evidence type="ECO:0000256" key="1">
    <source>
        <dbReference type="SAM" id="Phobius"/>
    </source>
</evidence>
<reference evidence="2" key="1">
    <citation type="journal article" date="2014" name="Front. Microbiol.">
        <title>High frequency of phylogenetically diverse reductive dehalogenase-homologous genes in deep subseafloor sedimentary metagenomes.</title>
        <authorList>
            <person name="Kawai M."/>
            <person name="Futagami T."/>
            <person name="Toyoda A."/>
            <person name="Takaki Y."/>
            <person name="Nishi S."/>
            <person name="Hori S."/>
            <person name="Arai W."/>
            <person name="Tsubouchi T."/>
            <person name="Morono Y."/>
            <person name="Uchiyama I."/>
            <person name="Ito T."/>
            <person name="Fujiyama A."/>
            <person name="Inagaki F."/>
            <person name="Takami H."/>
        </authorList>
    </citation>
    <scope>NUCLEOTIDE SEQUENCE</scope>
    <source>
        <strain evidence="2">Expedition CK06-06</strain>
    </source>
</reference>
<dbReference type="AlphaFoldDB" id="X1ME45"/>
<evidence type="ECO:0000313" key="2">
    <source>
        <dbReference type="EMBL" id="GAI29932.1"/>
    </source>
</evidence>
<accession>X1ME45</accession>
<proteinExistence type="predicted"/>
<feature type="transmembrane region" description="Helical" evidence="1">
    <location>
        <begin position="22"/>
        <end position="41"/>
    </location>
</feature>
<sequence length="71" mass="8632">MIRINLFPFRAARIKENIRRQITYYFGSVIIILLAITYFYMNFSKQINSLSHVVVAPPYLYIDRYFYKIFP</sequence>
<keyword evidence="1" id="KW-0812">Transmembrane</keyword>
<organism evidence="2">
    <name type="scientific">marine sediment metagenome</name>
    <dbReference type="NCBI Taxonomy" id="412755"/>
    <lineage>
        <taxon>unclassified sequences</taxon>
        <taxon>metagenomes</taxon>
        <taxon>ecological metagenomes</taxon>
    </lineage>
</organism>
<keyword evidence="1" id="KW-0472">Membrane</keyword>
<gene>
    <name evidence="2" type="ORF">S06H3_34435</name>
</gene>
<protein>
    <submittedName>
        <fullName evidence="2">Uncharacterized protein</fullName>
    </submittedName>
</protein>
<comment type="caution">
    <text evidence="2">The sequence shown here is derived from an EMBL/GenBank/DDBJ whole genome shotgun (WGS) entry which is preliminary data.</text>
</comment>
<name>X1ME45_9ZZZZ</name>